<feature type="transmembrane region" description="Helical" evidence="2">
    <location>
        <begin position="449"/>
        <end position="469"/>
    </location>
</feature>
<feature type="transmembrane region" description="Helical" evidence="2">
    <location>
        <begin position="203"/>
        <end position="223"/>
    </location>
</feature>
<protein>
    <submittedName>
        <fullName evidence="3">Iron-regulated membrane protein</fullName>
    </submittedName>
</protein>
<name>A0A9X2U4V2_9BACT</name>
<feature type="transmembrane region" description="Helical" evidence="2">
    <location>
        <begin position="386"/>
        <end position="408"/>
    </location>
</feature>
<dbReference type="Proteomes" id="UP001155034">
    <property type="component" value="Unassembled WGS sequence"/>
</dbReference>
<feature type="transmembrane region" description="Helical" evidence="2">
    <location>
        <begin position="143"/>
        <end position="167"/>
    </location>
</feature>
<dbReference type="RefSeq" id="WP_183959229.1">
    <property type="nucleotide sequence ID" value="NZ_JACIFB010000017.1"/>
</dbReference>
<reference evidence="3" key="1">
    <citation type="submission" date="2022-08" db="EMBL/GenBank/DDBJ databases">
        <title>Genomic Encyclopedia of Type Strains, Phase V (KMG-V): Genome sequencing to study the core and pangenomes of soil and plant-associated prokaryotes.</title>
        <authorList>
            <person name="Whitman W."/>
        </authorList>
    </citation>
    <scope>NUCLEOTIDE SEQUENCE</scope>
    <source>
        <strain evidence="3">SP2016B</strain>
    </source>
</reference>
<keyword evidence="2" id="KW-1133">Transmembrane helix</keyword>
<feature type="region of interest" description="Disordered" evidence="1">
    <location>
        <begin position="507"/>
        <end position="537"/>
    </location>
</feature>
<evidence type="ECO:0000313" key="3">
    <source>
        <dbReference type="EMBL" id="MCS3866821.1"/>
    </source>
</evidence>
<gene>
    <name evidence="3" type="ORF">GGP82_003404</name>
</gene>
<dbReference type="EMBL" id="JANTYZ010000022">
    <property type="protein sequence ID" value="MCS3866821.1"/>
    <property type="molecule type" value="Genomic_DNA"/>
</dbReference>
<accession>A0A9X2U4V2</accession>
<evidence type="ECO:0000313" key="4">
    <source>
        <dbReference type="Proteomes" id="UP001155034"/>
    </source>
</evidence>
<dbReference type="PANTHER" id="PTHR34219:SF3">
    <property type="entry name" value="BLL7967 PROTEIN"/>
    <property type="match status" value="1"/>
</dbReference>
<feature type="transmembrane region" description="Helical" evidence="2">
    <location>
        <begin position="351"/>
        <end position="374"/>
    </location>
</feature>
<dbReference type="AlphaFoldDB" id="A0A9X2U4V2"/>
<proteinExistence type="predicted"/>
<organism evidence="3 4">
    <name type="scientific">Salinibacter ruber</name>
    <dbReference type="NCBI Taxonomy" id="146919"/>
    <lineage>
        <taxon>Bacteria</taxon>
        <taxon>Pseudomonadati</taxon>
        <taxon>Rhodothermota</taxon>
        <taxon>Rhodothermia</taxon>
        <taxon>Rhodothermales</taxon>
        <taxon>Salinibacteraceae</taxon>
        <taxon>Salinibacter</taxon>
    </lineage>
</organism>
<keyword evidence="2" id="KW-0812">Transmembrane</keyword>
<feature type="transmembrane region" description="Helical" evidence="2">
    <location>
        <begin position="481"/>
        <end position="502"/>
    </location>
</feature>
<dbReference type="InterPro" id="IPR005625">
    <property type="entry name" value="PepSY-ass_TM"/>
</dbReference>
<dbReference type="PANTHER" id="PTHR34219">
    <property type="entry name" value="IRON-REGULATED INNER MEMBRANE PROTEIN-RELATED"/>
    <property type="match status" value="1"/>
</dbReference>
<keyword evidence="2" id="KW-0472">Membrane</keyword>
<evidence type="ECO:0000256" key="2">
    <source>
        <dbReference type="SAM" id="Phobius"/>
    </source>
</evidence>
<feature type="transmembrane region" description="Helical" evidence="2">
    <location>
        <begin position="21"/>
        <end position="39"/>
    </location>
</feature>
<feature type="transmembrane region" description="Helical" evidence="2">
    <location>
        <begin position="420"/>
        <end position="437"/>
    </location>
</feature>
<dbReference type="Pfam" id="PF03929">
    <property type="entry name" value="PepSY_TM"/>
    <property type="match status" value="1"/>
</dbReference>
<evidence type="ECO:0000256" key="1">
    <source>
        <dbReference type="SAM" id="MobiDB-lite"/>
    </source>
</evidence>
<comment type="caution">
    <text evidence="3">The sequence shown here is derived from an EMBL/GenBank/DDBJ whole genome shotgun (WGS) entry which is preliminary data.</text>
</comment>
<sequence length="537" mass="57155">MPKFSSRTYRLLWDAHSMTGVVIGLALFVLFATGALLLFRGEIRKWEEPALRSSPGEKASLDALTGPVLDSLGQGDKPPSYVYMGLPAGGNDNLYLYATGGTAGGSRDVWVNPESGEWVANPNDGAITQTLYYLHFFYQIGLWGLYLSGAVGLFALLAIVTGTAVHLERLVKDFFQFRPSEKLRVAWADAHKVLGTIGLPFQVMYAFTGAYFGLVGLIALPYASMLFGGDMNTFYQKAGYYAPTVQVDSAETASPPESSLEGVAARAEDAWPGFTPQTMIISNMGAPDSRIEVIGQTQGVVFGGTGSLVYHGATGKELQRSPPGEAGPLNQVVQSMEELHFAEFGGRALEILFFLLALASSAVILTGNFIWLEVRRAQDRAVNTILARLTAGVATGMAPATALMFLSAWWHPPSMGTDEWTDLVLFGSWGLCVVYALARSNIARTHRTLLAAGGLLALLVPVANGFATGDWPWVAWAAGRWAVVGVDVGAVLSGGALLGLAAELDVGETPPAEPSKSEENLSPTAGKTPEEVLLDAG</sequence>